<dbReference type="Proteomes" id="UP000825729">
    <property type="component" value="Unassembled WGS sequence"/>
</dbReference>
<name>A0AAV7EBD9_ARIFI</name>
<evidence type="ECO:0000313" key="3">
    <source>
        <dbReference type="Proteomes" id="UP000825729"/>
    </source>
</evidence>
<dbReference type="PANTHER" id="PTHR12136">
    <property type="entry name" value="ENHANCED DISEASE RESISTANCE-RELATED"/>
    <property type="match status" value="1"/>
</dbReference>
<proteinExistence type="inferred from homology"/>
<reference evidence="2 3" key="1">
    <citation type="submission" date="2021-07" db="EMBL/GenBank/DDBJ databases">
        <title>The Aristolochia fimbriata genome: insights into angiosperm evolution, floral development and chemical biosynthesis.</title>
        <authorList>
            <person name="Jiao Y."/>
        </authorList>
    </citation>
    <scope>NUCLEOTIDE SEQUENCE [LARGE SCALE GENOMIC DNA]</scope>
    <source>
        <strain evidence="2">IBCAS-2021</strain>
        <tissue evidence="2">Leaf</tissue>
    </source>
</reference>
<dbReference type="InterPro" id="IPR045096">
    <property type="entry name" value="EDR2-like"/>
</dbReference>
<dbReference type="InterPro" id="IPR001360">
    <property type="entry name" value="Glyco_hydro_1"/>
</dbReference>
<gene>
    <name evidence="2" type="ORF">H6P81_016392</name>
</gene>
<sequence length="132" mass="14847">MVEGVVAEDGRSSSIGDIATHLGRMSYKGNGDVAADKYHKFKLTPNYHLLHPSPCCSTTMKPIGRLLPGGREINPKGLQYYDDLINNYLRDHQKVKATRTLFQMVAADWLRSDKREDDFGGHPGRIVQKYAK</sequence>
<organism evidence="2 3">
    <name type="scientific">Aristolochia fimbriata</name>
    <name type="common">White veined hardy Dutchman's pipe vine</name>
    <dbReference type="NCBI Taxonomy" id="158543"/>
    <lineage>
        <taxon>Eukaryota</taxon>
        <taxon>Viridiplantae</taxon>
        <taxon>Streptophyta</taxon>
        <taxon>Embryophyta</taxon>
        <taxon>Tracheophyta</taxon>
        <taxon>Spermatophyta</taxon>
        <taxon>Magnoliopsida</taxon>
        <taxon>Magnoliidae</taxon>
        <taxon>Piperales</taxon>
        <taxon>Aristolochiaceae</taxon>
        <taxon>Aristolochia</taxon>
    </lineage>
</organism>
<evidence type="ECO:0000256" key="1">
    <source>
        <dbReference type="ARBA" id="ARBA00010838"/>
    </source>
</evidence>
<comment type="similarity">
    <text evidence="1">Belongs to the glycosyl hydrolase 1 family.</text>
</comment>
<dbReference type="Gene3D" id="3.20.20.80">
    <property type="entry name" value="Glycosidases"/>
    <property type="match status" value="1"/>
</dbReference>
<dbReference type="PANTHER" id="PTHR12136:SF41">
    <property type="entry name" value="PLECKSTRIN HOMOLOGY (PH) AND LIPID-BINDING START DOMAINS-CONTAINING PROTEIN"/>
    <property type="match status" value="1"/>
</dbReference>
<dbReference type="SUPFAM" id="SSF51445">
    <property type="entry name" value="(Trans)glycosidases"/>
    <property type="match status" value="1"/>
</dbReference>
<keyword evidence="3" id="KW-1185">Reference proteome</keyword>
<protein>
    <submittedName>
        <fullName evidence="2">Uncharacterized protein</fullName>
    </submittedName>
</protein>
<dbReference type="Pfam" id="PF00232">
    <property type="entry name" value="Glyco_hydro_1"/>
    <property type="match status" value="1"/>
</dbReference>
<dbReference type="EMBL" id="JAINDJ010000006">
    <property type="protein sequence ID" value="KAG9445052.1"/>
    <property type="molecule type" value="Genomic_DNA"/>
</dbReference>
<dbReference type="AlphaFoldDB" id="A0AAV7EBD9"/>
<dbReference type="GO" id="GO:0004553">
    <property type="term" value="F:hydrolase activity, hydrolyzing O-glycosyl compounds"/>
    <property type="evidence" value="ECO:0007669"/>
    <property type="project" value="InterPro"/>
</dbReference>
<dbReference type="GO" id="GO:0005975">
    <property type="term" value="P:carbohydrate metabolic process"/>
    <property type="evidence" value="ECO:0007669"/>
    <property type="project" value="InterPro"/>
</dbReference>
<comment type="caution">
    <text evidence="2">The sequence shown here is derived from an EMBL/GenBank/DDBJ whole genome shotgun (WGS) entry which is preliminary data.</text>
</comment>
<accession>A0AAV7EBD9</accession>
<dbReference type="InterPro" id="IPR017853">
    <property type="entry name" value="GH"/>
</dbReference>
<evidence type="ECO:0000313" key="2">
    <source>
        <dbReference type="EMBL" id="KAG9445052.1"/>
    </source>
</evidence>